<evidence type="ECO:0000256" key="5">
    <source>
        <dbReference type="ARBA" id="ARBA00022692"/>
    </source>
</evidence>
<feature type="transmembrane region" description="Helical" evidence="15">
    <location>
        <begin position="273"/>
        <end position="297"/>
    </location>
</feature>
<feature type="transmembrane region" description="Helical" evidence="15">
    <location>
        <begin position="317"/>
        <end position="338"/>
    </location>
</feature>
<evidence type="ECO:0000256" key="14">
    <source>
        <dbReference type="SAM" id="MobiDB-lite"/>
    </source>
</evidence>
<dbReference type="PANTHER" id="PTHR48086:SF3">
    <property type="entry name" value="SODIUM_PROLINE SYMPORTER"/>
    <property type="match status" value="1"/>
</dbReference>
<keyword evidence="17" id="KW-1185">Reference proteome</keyword>
<feature type="transmembrane region" description="Helical" evidence="15">
    <location>
        <begin position="230"/>
        <end position="252"/>
    </location>
</feature>
<evidence type="ECO:0000256" key="10">
    <source>
        <dbReference type="ARBA" id="ARBA00023136"/>
    </source>
</evidence>
<keyword evidence="10 15" id="KW-0472">Membrane</keyword>
<dbReference type="CDD" id="cd11476">
    <property type="entry name" value="SLC5sbd_DUR3"/>
    <property type="match status" value="1"/>
</dbReference>
<keyword evidence="3" id="KW-0813">Transport</keyword>
<keyword evidence="8" id="KW-0915">Sodium</keyword>
<comment type="catalytic activity">
    <reaction evidence="12">
        <text>L-proline(in) + Na(+)(in) = L-proline(out) + Na(+)(out)</text>
        <dbReference type="Rhea" id="RHEA:28967"/>
        <dbReference type="ChEBI" id="CHEBI:29101"/>
        <dbReference type="ChEBI" id="CHEBI:60039"/>
    </reaction>
</comment>
<dbReference type="Pfam" id="PF00474">
    <property type="entry name" value="SSF"/>
    <property type="match status" value="1"/>
</dbReference>
<feature type="transmembrane region" description="Helical" evidence="15">
    <location>
        <begin position="371"/>
        <end position="391"/>
    </location>
</feature>
<evidence type="ECO:0000256" key="4">
    <source>
        <dbReference type="ARBA" id="ARBA00022475"/>
    </source>
</evidence>
<keyword evidence="11" id="KW-0739">Sodium transport</keyword>
<feature type="transmembrane region" description="Helical" evidence="15">
    <location>
        <begin position="450"/>
        <end position="472"/>
    </location>
</feature>
<feature type="transmembrane region" description="Helical" evidence="15">
    <location>
        <begin position="128"/>
        <end position="153"/>
    </location>
</feature>
<feature type="transmembrane region" description="Helical" evidence="15">
    <location>
        <begin position="6"/>
        <end position="28"/>
    </location>
</feature>
<sequence length="582" mass="60703">MDGTETAQFGALAVVGLLVLFYGGTFLISTRIGKKDENADGYMTGGNNIGFGISAASMTATWIWASSMYASATSGYTYGISGPIHYGLWGALMILFIYPFGKRIRAVAPRAHTLAEVMFARHGRSSQLMLAGSNIVGSLISLMSNFIAGGVLISLLSPFTFTQGVFAVAAGVLLYTLWSGFRASVLTDFVQVVAMLGAVAVIVPFIFFAADFPAAFESGAHHLTAQQGNFFSSEAFMQQGAPYIAAVLAYAIGNQTIAQRLFAVKESLIKPTFITATVGYGAMVIGVGMLGVLALYLGFEPTGGDLNNLIPEMAAEYLPPVLLAFFFIMIVGALSSTADSDLAALSSIVMADVYGQNMTGKEKANPKTMLLIGRLTMVVATAAAVAFASLQLSILDLLVFVGALWGALVFPVLASFYWEKVTNKAFTTSVLVALAVFLPVRFGWIPVDGVFGVAVDVLSVAGIGVVLGLMAFGFFGLKPAKVIAVVAVVASAPFAIGSLHEYATLCGSLVAYSVSTLVCWAMSARRDEHFDFAVIAERTGDFDDGAAAAAAESVGAGTGPESGVPHRSGDSDGGREPAGSAK</sequence>
<evidence type="ECO:0000256" key="7">
    <source>
        <dbReference type="ARBA" id="ARBA00022989"/>
    </source>
</evidence>
<evidence type="ECO:0000256" key="11">
    <source>
        <dbReference type="ARBA" id="ARBA00023201"/>
    </source>
</evidence>
<gene>
    <name evidence="16" type="ORF">DQ392_17490</name>
</gene>
<proteinExistence type="inferred from homology"/>
<evidence type="ECO:0000256" key="15">
    <source>
        <dbReference type="SAM" id="Phobius"/>
    </source>
</evidence>
<evidence type="ECO:0000256" key="8">
    <source>
        <dbReference type="ARBA" id="ARBA00023053"/>
    </source>
</evidence>
<evidence type="ECO:0000256" key="2">
    <source>
        <dbReference type="ARBA" id="ARBA00006434"/>
    </source>
</evidence>
<dbReference type="GO" id="GO:0006814">
    <property type="term" value="P:sodium ion transport"/>
    <property type="evidence" value="ECO:0007669"/>
    <property type="project" value="UniProtKB-KW"/>
</dbReference>
<evidence type="ECO:0000313" key="17">
    <source>
        <dbReference type="Proteomes" id="UP000253507"/>
    </source>
</evidence>
<keyword evidence="4" id="KW-1003">Cell membrane</keyword>
<keyword evidence="9" id="KW-0406">Ion transport</keyword>
<evidence type="ECO:0000256" key="9">
    <source>
        <dbReference type="ARBA" id="ARBA00023065"/>
    </source>
</evidence>
<dbReference type="GO" id="GO:0015293">
    <property type="term" value="F:symporter activity"/>
    <property type="evidence" value="ECO:0007669"/>
    <property type="project" value="UniProtKB-KW"/>
</dbReference>
<reference evidence="16 17" key="1">
    <citation type="submission" date="2018-06" db="EMBL/GenBank/DDBJ databases">
        <title>Streptomyces reniochalinae sp. nov. and Streptomyces diacarnus sp. nov. from marine sponges.</title>
        <authorList>
            <person name="Li L."/>
        </authorList>
    </citation>
    <scope>NUCLEOTIDE SEQUENCE [LARGE SCALE GENOMIC DNA]</scope>
    <source>
        <strain evidence="16 17">LHW50302</strain>
    </source>
</reference>
<dbReference type="EMBL" id="QOIM01000036">
    <property type="protein sequence ID" value="RCG17637.1"/>
    <property type="molecule type" value="Genomic_DNA"/>
</dbReference>
<dbReference type="Gene3D" id="1.20.1730.10">
    <property type="entry name" value="Sodium/glucose cotransporter"/>
    <property type="match status" value="1"/>
</dbReference>
<protein>
    <submittedName>
        <fullName evidence="16">Sodium:proline symporter</fullName>
    </submittedName>
</protein>
<keyword evidence="6" id="KW-0769">Symport</keyword>
<dbReference type="InterPro" id="IPR001734">
    <property type="entry name" value="Na/solute_symporter"/>
</dbReference>
<dbReference type="OrthoDB" id="9789704at2"/>
<dbReference type="InterPro" id="IPR038377">
    <property type="entry name" value="Na/Glc_symporter_sf"/>
</dbReference>
<organism evidence="16 17">
    <name type="scientific">Streptomyces reniochalinae</name>
    <dbReference type="NCBI Taxonomy" id="2250578"/>
    <lineage>
        <taxon>Bacteria</taxon>
        <taxon>Bacillati</taxon>
        <taxon>Actinomycetota</taxon>
        <taxon>Actinomycetes</taxon>
        <taxon>Kitasatosporales</taxon>
        <taxon>Streptomycetaceae</taxon>
        <taxon>Streptomyces</taxon>
    </lineage>
</organism>
<feature type="transmembrane region" description="Helical" evidence="15">
    <location>
        <begin position="84"/>
        <end position="101"/>
    </location>
</feature>
<evidence type="ECO:0000256" key="3">
    <source>
        <dbReference type="ARBA" id="ARBA00022448"/>
    </source>
</evidence>
<dbReference type="InterPro" id="IPR050277">
    <property type="entry name" value="Sodium:Solute_Symporter"/>
</dbReference>
<feature type="transmembrane region" description="Helical" evidence="15">
    <location>
        <begin position="159"/>
        <end position="177"/>
    </location>
</feature>
<feature type="transmembrane region" description="Helical" evidence="15">
    <location>
        <begin position="479"/>
        <end position="496"/>
    </location>
</feature>
<evidence type="ECO:0000256" key="12">
    <source>
        <dbReference type="ARBA" id="ARBA00033708"/>
    </source>
</evidence>
<dbReference type="AlphaFoldDB" id="A0A367EJU3"/>
<evidence type="ECO:0000256" key="1">
    <source>
        <dbReference type="ARBA" id="ARBA00004651"/>
    </source>
</evidence>
<feature type="transmembrane region" description="Helical" evidence="15">
    <location>
        <begin position="425"/>
        <end position="444"/>
    </location>
</feature>
<comment type="subcellular location">
    <subcellularLocation>
        <location evidence="1">Cell membrane</location>
        <topology evidence="1">Multi-pass membrane protein</topology>
    </subcellularLocation>
</comment>
<dbReference type="PANTHER" id="PTHR48086">
    <property type="entry name" value="SODIUM/PROLINE SYMPORTER-RELATED"/>
    <property type="match status" value="1"/>
</dbReference>
<feature type="transmembrane region" description="Helical" evidence="15">
    <location>
        <begin position="397"/>
        <end position="418"/>
    </location>
</feature>
<dbReference type="PROSITE" id="PS50283">
    <property type="entry name" value="NA_SOLUT_SYMP_3"/>
    <property type="match status" value="1"/>
</dbReference>
<evidence type="ECO:0000256" key="6">
    <source>
        <dbReference type="ARBA" id="ARBA00022847"/>
    </source>
</evidence>
<feature type="transmembrane region" description="Helical" evidence="15">
    <location>
        <begin position="49"/>
        <end position="72"/>
    </location>
</feature>
<comment type="caution">
    <text evidence="16">The sequence shown here is derived from an EMBL/GenBank/DDBJ whole genome shotgun (WGS) entry which is preliminary data.</text>
</comment>
<feature type="transmembrane region" description="Helical" evidence="15">
    <location>
        <begin position="189"/>
        <end position="210"/>
    </location>
</feature>
<keyword evidence="5 15" id="KW-0812">Transmembrane</keyword>
<dbReference type="Proteomes" id="UP000253507">
    <property type="component" value="Unassembled WGS sequence"/>
</dbReference>
<evidence type="ECO:0000313" key="16">
    <source>
        <dbReference type="EMBL" id="RCG17637.1"/>
    </source>
</evidence>
<evidence type="ECO:0000256" key="13">
    <source>
        <dbReference type="RuleBase" id="RU362091"/>
    </source>
</evidence>
<dbReference type="GO" id="GO:0005886">
    <property type="term" value="C:plasma membrane"/>
    <property type="evidence" value="ECO:0007669"/>
    <property type="project" value="UniProtKB-SubCell"/>
</dbReference>
<keyword evidence="7 15" id="KW-1133">Transmembrane helix</keyword>
<name>A0A367EJU3_9ACTN</name>
<dbReference type="RefSeq" id="WP_114016547.1">
    <property type="nucleotide sequence ID" value="NZ_QOIM01000036.1"/>
</dbReference>
<comment type="similarity">
    <text evidence="2 13">Belongs to the sodium:solute symporter (SSF) (TC 2.A.21) family.</text>
</comment>
<accession>A0A367EJU3</accession>
<feature type="region of interest" description="Disordered" evidence="14">
    <location>
        <begin position="549"/>
        <end position="582"/>
    </location>
</feature>